<proteinExistence type="predicted"/>
<dbReference type="EMBL" id="LZJY01000106">
    <property type="protein sequence ID" value="OBI07072.1"/>
    <property type="molecule type" value="Genomic_DNA"/>
</dbReference>
<keyword evidence="1" id="KW-1133">Transmembrane helix</keyword>
<accession>A0A1A2W2H8</accession>
<evidence type="ECO:0000256" key="1">
    <source>
        <dbReference type="SAM" id="Phobius"/>
    </source>
</evidence>
<comment type="caution">
    <text evidence="2">The sequence shown here is derived from an EMBL/GenBank/DDBJ whole genome shotgun (WGS) entry which is preliminary data.</text>
</comment>
<name>A0A1A2W2H8_MYCSC</name>
<evidence type="ECO:0000313" key="2">
    <source>
        <dbReference type="EMBL" id="OBI07072.1"/>
    </source>
</evidence>
<dbReference type="Proteomes" id="UP000092207">
    <property type="component" value="Unassembled WGS sequence"/>
</dbReference>
<sequence length="209" mass="22660">MAVLFGLPALLTMAGVRVDAGLIVNGLAAIGAFSAAGVAVWVATEDRRERKREREAAAEAQAGLVVAEPFQVAGPGGVGHAFGVAVQNYGTLAILQVAVVRLQVDRHPNLDFRRDETGSFVAALLAPRRDGERAGTGFYFRGTEDARVSSAFREKRITQETMLTATLRFTDAGGRRWEAVFRAAARLRREHNHEVSSTERVSPLNRLHP</sequence>
<keyword evidence="1" id="KW-0812">Transmembrane</keyword>
<protein>
    <submittedName>
        <fullName evidence="2">Uncharacterized protein</fullName>
    </submittedName>
</protein>
<keyword evidence="1" id="KW-0472">Membrane</keyword>
<feature type="transmembrane region" description="Helical" evidence="1">
    <location>
        <begin position="24"/>
        <end position="44"/>
    </location>
</feature>
<reference evidence="2 3" key="1">
    <citation type="submission" date="2016-06" db="EMBL/GenBank/DDBJ databases">
        <authorList>
            <person name="Kjaerup R.B."/>
            <person name="Dalgaard T.S."/>
            <person name="Juul-Madsen H.R."/>
        </authorList>
    </citation>
    <scope>NUCLEOTIDE SEQUENCE [LARGE SCALE GENOMIC DNA]</scope>
    <source>
        <strain evidence="2 3">E2838</strain>
    </source>
</reference>
<gene>
    <name evidence="2" type="ORF">A5679_11560</name>
</gene>
<organism evidence="2 3">
    <name type="scientific">Mycobacterium scrofulaceum</name>
    <dbReference type="NCBI Taxonomy" id="1783"/>
    <lineage>
        <taxon>Bacteria</taxon>
        <taxon>Bacillati</taxon>
        <taxon>Actinomycetota</taxon>
        <taxon>Actinomycetes</taxon>
        <taxon>Mycobacteriales</taxon>
        <taxon>Mycobacteriaceae</taxon>
        <taxon>Mycobacterium</taxon>
    </lineage>
</organism>
<evidence type="ECO:0000313" key="3">
    <source>
        <dbReference type="Proteomes" id="UP000092207"/>
    </source>
</evidence>
<dbReference type="AlphaFoldDB" id="A0A1A2W2H8"/>